<dbReference type="EMBL" id="KI912109">
    <property type="protein sequence ID" value="ETS87249.1"/>
    <property type="molecule type" value="Genomic_DNA"/>
</dbReference>
<evidence type="ECO:0000313" key="5">
    <source>
        <dbReference type="EMBL" id="ETS87249.1"/>
    </source>
</evidence>
<proteinExistence type="predicted"/>
<dbReference type="CDD" id="cd12148">
    <property type="entry name" value="fungal_TF_MHR"/>
    <property type="match status" value="1"/>
</dbReference>
<reference evidence="6" key="1">
    <citation type="journal article" date="2015" name="BMC Genomics">
        <title>Genomic and transcriptomic analysis of the endophytic fungus Pestalotiopsis fici reveals its lifestyle and high potential for synthesis of natural products.</title>
        <authorList>
            <person name="Wang X."/>
            <person name="Zhang X."/>
            <person name="Liu L."/>
            <person name="Xiang M."/>
            <person name="Wang W."/>
            <person name="Sun X."/>
            <person name="Che Y."/>
            <person name="Guo L."/>
            <person name="Liu G."/>
            <person name="Guo L."/>
            <person name="Wang C."/>
            <person name="Yin W.B."/>
            <person name="Stadler M."/>
            <person name="Zhang X."/>
            <person name="Liu X."/>
        </authorList>
    </citation>
    <scope>NUCLEOTIDE SEQUENCE [LARGE SCALE GENOMIC DNA]</scope>
    <source>
        <strain evidence="6">W106-1 / CGMCC3.15140</strain>
    </source>
</reference>
<gene>
    <name evidence="5" type="ORF">PFICI_01077</name>
</gene>
<dbReference type="HOGENOM" id="CLU_007426_5_1_1"/>
<keyword evidence="6" id="KW-1185">Reference proteome</keyword>
<dbReference type="InterPro" id="IPR050613">
    <property type="entry name" value="Sec_Metabolite_Reg"/>
</dbReference>
<comment type="subcellular location">
    <subcellularLocation>
        <location evidence="1">Nucleus</location>
    </subcellularLocation>
</comment>
<dbReference type="PANTHER" id="PTHR31001">
    <property type="entry name" value="UNCHARACTERIZED TRANSCRIPTIONAL REGULATORY PROTEIN"/>
    <property type="match status" value="1"/>
</dbReference>
<protein>
    <recommendedName>
        <fullName evidence="4">Xylanolytic transcriptional activator regulatory domain-containing protein</fullName>
    </recommendedName>
</protein>
<dbReference type="OrthoDB" id="5431381at2759"/>
<feature type="domain" description="Xylanolytic transcriptional activator regulatory" evidence="4">
    <location>
        <begin position="97"/>
        <end position="273"/>
    </location>
</feature>
<evidence type="ECO:0000256" key="3">
    <source>
        <dbReference type="SAM" id="MobiDB-lite"/>
    </source>
</evidence>
<evidence type="ECO:0000313" key="6">
    <source>
        <dbReference type="Proteomes" id="UP000030651"/>
    </source>
</evidence>
<evidence type="ECO:0000256" key="1">
    <source>
        <dbReference type="ARBA" id="ARBA00004123"/>
    </source>
</evidence>
<dbReference type="GeneID" id="19266090"/>
<evidence type="ECO:0000256" key="2">
    <source>
        <dbReference type="ARBA" id="ARBA00023242"/>
    </source>
</evidence>
<dbReference type="InterPro" id="IPR007219">
    <property type="entry name" value="XnlR_reg_dom"/>
</dbReference>
<evidence type="ECO:0000259" key="4">
    <source>
        <dbReference type="Pfam" id="PF04082"/>
    </source>
</evidence>
<dbReference type="Pfam" id="PF04082">
    <property type="entry name" value="Fungal_trans"/>
    <property type="match status" value="1"/>
</dbReference>
<dbReference type="Proteomes" id="UP000030651">
    <property type="component" value="Unassembled WGS sequence"/>
</dbReference>
<feature type="region of interest" description="Disordered" evidence="3">
    <location>
        <begin position="1"/>
        <end position="28"/>
    </location>
</feature>
<dbReference type="RefSeq" id="XP_007827849.1">
    <property type="nucleotide sequence ID" value="XM_007829658.1"/>
</dbReference>
<organism evidence="5 6">
    <name type="scientific">Pestalotiopsis fici (strain W106-1 / CGMCC3.15140)</name>
    <dbReference type="NCBI Taxonomy" id="1229662"/>
    <lineage>
        <taxon>Eukaryota</taxon>
        <taxon>Fungi</taxon>
        <taxon>Dikarya</taxon>
        <taxon>Ascomycota</taxon>
        <taxon>Pezizomycotina</taxon>
        <taxon>Sordariomycetes</taxon>
        <taxon>Xylariomycetidae</taxon>
        <taxon>Amphisphaeriales</taxon>
        <taxon>Sporocadaceae</taxon>
        <taxon>Pestalotiopsis</taxon>
    </lineage>
</organism>
<dbReference type="KEGG" id="pfy:PFICI_01077"/>
<sequence length="598" mass="67390">MSALPTPVDSGASNGAVSPSTASAAEPQYPDCSNWSSILRDLRKVNAPLDCAHKAGIPVPGENKAGPRLLYGCRPAASMDELLHALPPRHLTNRMVSYYFNGLDLSSAIIHGPEFLKEYDNFWKSPENIAPLWLALLYGMLCTAIQFQKANPESSVLPGEDLDMSLNIYRDKLCQCLMFGKYTQGGPYAIPALIHYIVIELFDKKDADDGTWLVMGLVVNIARRMRYHRDPDLIGNLSPYESEMRRRLWRSLLVIDSALSESVGAERLIREFDAVREPRNLLDTDFDASTTVLPPPRPDTEPTPMLYCVAKGKSLTVFGMVTDLVSKQPCDYANVLKYDSMISESLAKMPSCYKWRPLEQSITDSPQVICRRMYLEIVYLKARIVLHLKFTMPQKDQDRYAFSRKTLFESVCKLLEFHHICDEETQPSGQLYAARWRYLTAVHQNFLLASIAACFYLEHNKATMDKDDLELFKRLCRRSQGIWIRTSRSSTEAAKASEALRVSLDETDETNTNLESSTQPELPMPLDTPTDIWDYQCLPSYFGSFDLPFSYSNLFDGLAVPPVGPEPADNLLVMPLAGQAEIFTAPTNWSSVDHRCAQ</sequence>
<dbReference type="GO" id="GO:0008270">
    <property type="term" value="F:zinc ion binding"/>
    <property type="evidence" value="ECO:0007669"/>
    <property type="project" value="InterPro"/>
</dbReference>
<dbReference type="OMA" id="FCQLYQE"/>
<accession>W3XMP7</accession>
<dbReference type="eggNOG" id="ENOG502SHVI">
    <property type="taxonomic scope" value="Eukaryota"/>
</dbReference>
<dbReference type="GO" id="GO:0006351">
    <property type="term" value="P:DNA-templated transcription"/>
    <property type="evidence" value="ECO:0007669"/>
    <property type="project" value="InterPro"/>
</dbReference>
<dbReference type="GO" id="GO:0003677">
    <property type="term" value="F:DNA binding"/>
    <property type="evidence" value="ECO:0007669"/>
    <property type="project" value="InterPro"/>
</dbReference>
<dbReference type="PANTHER" id="PTHR31001:SF74">
    <property type="entry name" value="ZN(II)2CYS6 TRANSCRIPTION FACTOR (EUROFUNG)"/>
    <property type="match status" value="1"/>
</dbReference>
<dbReference type="GO" id="GO:0005634">
    <property type="term" value="C:nucleus"/>
    <property type="evidence" value="ECO:0007669"/>
    <property type="project" value="UniProtKB-SubCell"/>
</dbReference>
<name>W3XMP7_PESFW</name>
<dbReference type="AlphaFoldDB" id="W3XMP7"/>
<dbReference type="InParanoid" id="W3XMP7"/>
<keyword evidence="2" id="KW-0539">Nucleus</keyword>
<feature type="compositionally biased region" description="Polar residues" evidence="3">
    <location>
        <begin position="11"/>
        <end position="23"/>
    </location>
</feature>